<evidence type="ECO:0000313" key="2">
    <source>
        <dbReference type="Proteomes" id="UP000315471"/>
    </source>
</evidence>
<evidence type="ECO:0000313" key="1">
    <source>
        <dbReference type="EMBL" id="TWU43987.1"/>
    </source>
</evidence>
<reference evidence="1 2" key="1">
    <citation type="submission" date="2019-02" db="EMBL/GenBank/DDBJ databases">
        <title>Deep-cultivation of Planctomycetes and their phenomic and genomic characterization uncovers novel biology.</title>
        <authorList>
            <person name="Wiegand S."/>
            <person name="Jogler M."/>
            <person name="Boedeker C."/>
            <person name="Pinto D."/>
            <person name="Vollmers J."/>
            <person name="Rivas-Marin E."/>
            <person name="Kohn T."/>
            <person name="Peeters S.H."/>
            <person name="Heuer A."/>
            <person name="Rast P."/>
            <person name="Oberbeckmann S."/>
            <person name="Bunk B."/>
            <person name="Jeske O."/>
            <person name="Meyerdierks A."/>
            <person name="Storesund J.E."/>
            <person name="Kallscheuer N."/>
            <person name="Luecker S."/>
            <person name="Lage O.M."/>
            <person name="Pohl T."/>
            <person name="Merkel B.J."/>
            <person name="Hornburger P."/>
            <person name="Mueller R.-W."/>
            <person name="Bruemmer F."/>
            <person name="Labrenz M."/>
            <person name="Spormann A.M."/>
            <person name="Op Den Camp H."/>
            <person name="Overmann J."/>
            <person name="Amann R."/>
            <person name="Jetten M.S.M."/>
            <person name="Mascher T."/>
            <person name="Medema M.H."/>
            <person name="Devos D.P."/>
            <person name="Kaster A.-K."/>
            <person name="Ovreas L."/>
            <person name="Rohde M."/>
            <person name="Galperin M.Y."/>
            <person name="Jogler C."/>
        </authorList>
    </citation>
    <scope>NUCLEOTIDE SEQUENCE [LARGE SCALE GENOMIC DNA]</scope>
    <source>
        <strain evidence="1 2">Q31b</strain>
    </source>
</reference>
<dbReference type="AlphaFoldDB" id="A0A5C6E7Q1"/>
<dbReference type="EMBL" id="SJPY01000002">
    <property type="protein sequence ID" value="TWU43987.1"/>
    <property type="molecule type" value="Genomic_DNA"/>
</dbReference>
<keyword evidence="2" id="KW-1185">Reference proteome</keyword>
<protein>
    <submittedName>
        <fullName evidence="1">Uncharacterized protein</fullName>
    </submittedName>
</protein>
<proteinExistence type="predicted"/>
<comment type="caution">
    <text evidence="1">The sequence shown here is derived from an EMBL/GenBank/DDBJ whole genome shotgun (WGS) entry which is preliminary data.</text>
</comment>
<gene>
    <name evidence="1" type="ORF">Q31b_15210</name>
</gene>
<organism evidence="1 2">
    <name type="scientific">Novipirellula aureliae</name>
    <dbReference type="NCBI Taxonomy" id="2527966"/>
    <lineage>
        <taxon>Bacteria</taxon>
        <taxon>Pseudomonadati</taxon>
        <taxon>Planctomycetota</taxon>
        <taxon>Planctomycetia</taxon>
        <taxon>Pirellulales</taxon>
        <taxon>Pirellulaceae</taxon>
        <taxon>Novipirellula</taxon>
    </lineage>
</organism>
<sequence>MVGILLMILPHGLLGHISNATISSGTGKTFLAVSWIEAYELSDPERQSPTSSDEGGAQRLTWHWMIA</sequence>
<name>A0A5C6E7Q1_9BACT</name>
<accession>A0A5C6E7Q1</accession>
<dbReference type="Proteomes" id="UP000315471">
    <property type="component" value="Unassembled WGS sequence"/>
</dbReference>